<reference evidence="1" key="1">
    <citation type="submission" date="2024-03" db="EMBL/GenBank/DDBJ databases">
        <title>WGS assembly of Saponaria officinalis var. Norfolk2.</title>
        <authorList>
            <person name="Jenkins J."/>
            <person name="Shu S."/>
            <person name="Grimwood J."/>
            <person name="Barry K."/>
            <person name="Goodstein D."/>
            <person name="Schmutz J."/>
            <person name="Leebens-Mack J."/>
            <person name="Osbourn A."/>
        </authorList>
    </citation>
    <scope>NUCLEOTIDE SEQUENCE [LARGE SCALE GENOMIC DNA]</scope>
    <source>
        <strain evidence="1">JIC</strain>
    </source>
</reference>
<organism evidence="1 2">
    <name type="scientific">Saponaria officinalis</name>
    <name type="common">Common soapwort</name>
    <name type="synonym">Lychnis saponaria</name>
    <dbReference type="NCBI Taxonomy" id="3572"/>
    <lineage>
        <taxon>Eukaryota</taxon>
        <taxon>Viridiplantae</taxon>
        <taxon>Streptophyta</taxon>
        <taxon>Embryophyta</taxon>
        <taxon>Tracheophyta</taxon>
        <taxon>Spermatophyta</taxon>
        <taxon>Magnoliopsida</taxon>
        <taxon>eudicotyledons</taxon>
        <taxon>Gunneridae</taxon>
        <taxon>Pentapetalae</taxon>
        <taxon>Caryophyllales</taxon>
        <taxon>Caryophyllaceae</taxon>
        <taxon>Caryophylleae</taxon>
        <taxon>Saponaria</taxon>
    </lineage>
</organism>
<dbReference type="PANTHER" id="PTHR33116:SF84">
    <property type="entry name" value="RNA-DIRECTED DNA POLYMERASE"/>
    <property type="match status" value="1"/>
</dbReference>
<sequence>MEGFLPFQYLGVPVTAGRLSKKEASVLIEKIVERIRNFGSRKLSYAGRLVLVNSVLTSLYTYWAQIFLIPKGVIRRVDAICRNYLWDGSTEFLRAPRVAWNNACAPKNEGGLGVRCSETWNVAAIGKLVWWIYVMPDNLWVRWINHVYLKGKNWSDYTPKGDISWHWKVICRVKDRFVQDVGSDFWRCQHYSVCSGYEALRVREPGVV</sequence>
<proteinExistence type="predicted"/>
<evidence type="ECO:0000313" key="1">
    <source>
        <dbReference type="EMBL" id="KAK9757227.1"/>
    </source>
</evidence>
<gene>
    <name evidence="1" type="ORF">RND81_01G149900</name>
</gene>
<comment type="caution">
    <text evidence="1">The sequence shown here is derived from an EMBL/GenBank/DDBJ whole genome shotgun (WGS) entry which is preliminary data.</text>
</comment>
<keyword evidence="2" id="KW-1185">Reference proteome</keyword>
<protein>
    <submittedName>
        <fullName evidence="1">Uncharacterized protein</fullName>
    </submittedName>
</protein>
<name>A0AAW1NA11_SAPOF</name>
<dbReference type="AlphaFoldDB" id="A0AAW1NA11"/>
<dbReference type="PANTHER" id="PTHR33116">
    <property type="entry name" value="REVERSE TRANSCRIPTASE ZINC-BINDING DOMAIN-CONTAINING PROTEIN-RELATED-RELATED"/>
    <property type="match status" value="1"/>
</dbReference>
<dbReference type="Proteomes" id="UP001443914">
    <property type="component" value="Unassembled WGS sequence"/>
</dbReference>
<accession>A0AAW1NA11</accession>
<dbReference type="EMBL" id="JBDFQZ010000001">
    <property type="protein sequence ID" value="KAK9757227.1"/>
    <property type="molecule type" value="Genomic_DNA"/>
</dbReference>
<evidence type="ECO:0000313" key="2">
    <source>
        <dbReference type="Proteomes" id="UP001443914"/>
    </source>
</evidence>